<comment type="catalytic activity">
    <reaction evidence="13">
        <text>(5Z,8Z,11Z,14Z)-eicosatetraenoyl-CoA + H2O = (5Z,8Z,11Z,14Z)-eicosatetraenoate + CoA + H(+)</text>
        <dbReference type="Rhea" id="RHEA:40151"/>
        <dbReference type="ChEBI" id="CHEBI:15377"/>
        <dbReference type="ChEBI" id="CHEBI:15378"/>
        <dbReference type="ChEBI" id="CHEBI:32395"/>
        <dbReference type="ChEBI" id="CHEBI:57287"/>
        <dbReference type="ChEBI" id="CHEBI:57368"/>
    </reaction>
    <physiologicalReaction direction="left-to-right" evidence="13">
        <dbReference type="Rhea" id="RHEA:40152"/>
    </physiologicalReaction>
</comment>
<name>A0A6J4QBP4_9BACT</name>
<evidence type="ECO:0000256" key="15">
    <source>
        <dbReference type="ARBA" id="ARBA00038456"/>
    </source>
</evidence>
<keyword evidence="9" id="KW-0809">Transit peptide</keyword>
<keyword evidence="12" id="KW-0966">Cell projection</keyword>
<comment type="catalytic activity">
    <reaction evidence="20">
        <text>hexadecanoyl-CoA + H2O = hexadecanoate + CoA + H(+)</text>
        <dbReference type="Rhea" id="RHEA:16645"/>
        <dbReference type="ChEBI" id="CHEBI:7896"/>
        <dbReference type="ChEBI" id="CHEBI:15377"/>
        <dbReference type="ChEBI" id="CHEBI:15378"/>
        <dbReference type="ChEBI" id="CHEBI:57287"/>
        <dbReference type="ChEBI" id="CHEBI:57379"/>
        <dbReference type="EC" id="3.1.2.2"/>
    </reaction>
    <physiologicalReaction direction="left-to-right" evidence="20">
        <dbReference type="Rhea" id="RHEA:16646"/>
    </physiologicalReaction>
</comment>
<keyword evidence="5" id="KW-0963">Cytoplasm</keyword>
<evidence type="ECO:0000256" key="9">
    <source>
        <dbReference type="ARBA" id="ARBA00022946"/>
    </source>
</evidence>
<evidence type="ECO:0000259" key="24">
    <source>
        <dbReference type="Pfam" id="PF03061"/>
    </source>
</evidence>
<comment type="catalytic activity">
    <reaction evidence="19">
        <text>octanoyl-CoA + H2O = octanoate + CoA + H(+)</text>
        <dbReference type="Rhea" id="RHEA:30143"/>
        <dbReference type="ChEBI" id="CHEBI:15377"/>
        <dbReference type="ChEBI" id="CHEBI:15378"/>
        <dbReference type="ChEBI" id="CHEBI:25646"/>
        <dbReference type="ChEBI" id="CHEBI:57287"/>
        <dbReference type="ChEBI" id="CHEBI:57386"/>
    </reaction>
    <physiologicalReaction direction="left-to-right" evidence="19">
        <dbReference type="Rhea" id="RHEA:30144"/>
    </physiologicalReaction>
</comment>
<evidence type="ECO:0000256" key="12">
    <source>
        <dbReference type="ARBA" id="ARBA00023273"/>
    </source>
</evidence>
<comment type="catalytic activity">
    <reaction evidence="14">
        <text>(9Z)-octadecenoyl-CoA + H2O = (9Z)-octadecenoate + CoA + H(+)</text>
        <dbReference type="Rhea" id="RHEA:40139"/>
        <dbReference type="ChEBI" id="CHEBI:15377"/>
        <dbReference type="ChEBI" id="CHEBI:15378"/>
        <dbReference type="ChEBI" id="CHEBI:30823"/>
        <dbReference type="ChEBI" id="CHEBI:57287"/>
        <dbReference type="ChEBI" id="CHEBI:57387"/>
    </reaction>
    <physiologicalReaction direction="left-to-right" evidence="14">
        <dbReference type="Rhea" id="RHEA:40140"/>
    </physiologicalReaction>
</comment>
<dbReference type="AlphaFoldDB" id="A0A6J4QBP4"/>
<evidence type="ECO:0000256" key="11">
    <source>
        <dbReference type="ARBA" id="ARBA00023136"/>
    </source>
</evidence>
<dbReference type="GO" id="GO:0005737">
    <property type="term" value="C:cytoplasm"/>
    <property type="evidence" value="ECO:0007669"/>
    <property type="project" value="UniProtKB-SubCell"/>
</dbReference>
<dbReference type="PANTHER" id="PTHR12418:SF19">
    <property type="entry name" value="ACYL-COENZYME A THIOESTERASE THEM4"/>
    <property type="match status" value="1"/>
</dbReference>
<keyword evidence="4" id="KW-1003">Cell membrane</keyword>
<evidence type="ECO:0000256" key="8">
    <source>
        <dbReference type="ARBA" id="ARBA00022832"/>
    </source>
</evidence>
<evidence type="ECO:0000256" key="7">
    <source>
        <dbReference type="ARBA" id="ARBA00022801"/>
    </source>
</evidence>
<dbReference type="Pfam" id="PF03061">
    <property type="entry name" value="4HBT"/>
    <property type="match status" value="1"/>
</dbReference>
<evidence type="ECO:0000256" key="1">
    <source>
        <dbReference type="ARBA" id="ARBA00004170"/>
    </source>
</evidence>
<dbReference type="EC" id="3.1.2.2" evidence="16"/>
<evidence type="ECO:0000256" key="18">
    <source>
        <dbReference type="ARBA" id="ARBA00043210"/>
    </source>
</evidence>
<dbReference type="CDD" id="cd03443">
    <property type="entry name" value="PaaI_thioesterase"/>
    <property type="match status" value="1"/>
</dbReference>
<evidence type="ECO:0000313" key="25">
    <source>
        <dbReference type="EMBL" id="CAA9437365.1"/>
    </source>
</evidence>
<dbReference type="InterPro" id="IPR006683">
    <property type="entry name" value="Thioestr_dom"/>
</dbReference>
<keyword evidence="7" id="KW-0378">Hydrolase</keyword>
<evidence type="ECO:0000256" key="10">
    <source>
        <dbReference type="ARBA" id="ARBA00023098"/>
    </source>
</evidence>
<keyword evidence="8" id="KW-0276">Fatty acid metabolism</keyword>
<dbReference type="InterPro" id="IPR052365">
    <property type="entry name" value="THEM4/THEM5_acyl-CoA_thioest"/>
</dbReference>
<accession>A0A6J4QBP4</accession>
<dbReference type="SUPFAM" id="SSF54637">
    <property type="entry name" value="Thioesterase/thiol ester dehydrase-isomerase"/>
    <property type="match status" value="1"/>
</dbReference>
<dbReference type="GO" id="GO:0006631">
    <property type="term" value="P:fatty acid metabolic process"/>
    <property type="evidence" value="ECO:0007669"/>
    <property type="project" value="UniProtKB-KW"/>
</dbReference>
<evidence type="ECO:0000256" key="19">
    <source>
        <dbReference type="ARBA" id="ARBA00047588"/>
    </source>
</evidence>
<evidence type="ECO:0000256" key="20">
    <source>
        <dbReference type="ARBA" id="ARBA00047734"/>
    </source>
</evidence>
<evidence type="ECO:0000256" key="23">
    <source>
        <dbReference type="ARBA" id="ARBA00048180"/>
    </source>
</evidence>
<feature type="domain" description="Thioesterase" evidence="24">
    <location>
        <begin position="50"/>
        <end position="124"/>
    </location>
</feature>
<evidence type="ECO:0000256" key="5">
    <source>
        <dbReference type="ARBA" id="ARBA00022490"/>
    </source>
</evidence>
<comment type="catalytic activity">
    <reaction evidence="21">
        <text>decanoyl-CoA + H2O = decanoate + CoA + H(+)</text>
        <dbReference type="Rhea" id="RHEA:40059"/>
        <dbReference type="ChEBI" id="CHEBI:15377"/>
        <dbReference type="ChEBI" id="CHEBI:15378"/>
        <dbReference type="ChEBI" id="CHEBI:27689"/>
        <dbReference type="ChEBI" id="CHEBI:57287"/>
        <dbReference type="ChEBI" id="CHEBI:61430"/>
    </reaction>
    <physiologicalReaction direction="left-to-right" evidence="21">
        <dbReference type="Rhea" id="RHEA:40060"/>
    </physiologicalReaction>
</comment>
<dbReference type="Gene3D" id="3.10.129.10">
    <property type="entry name" value="Hotdog Thioesterase"/>
    <property type="match status" value="1"/>
</dbReference>
<evidence type="ECO:0000256" key="17">
    <source>
        <dbReference type="ARBA" id="ARBA00040123"/>
    </source>
</evidence>
<keyword evidence="6" id="KW-0053">Apoptosis</keyword>
<protein>
    <recommendedName>
        <fullName evidence="17">Acyl-coenzyme A thioesterase THEM4</fullName>
        <ecNumber evidence="16">3.1.2.2</ecNumber>
    </recommendedName>
    <alternativeName>
        <fullName evidence="18">Thioesterase superfamily member 4</fullName>
    </alternativeName>
</protein>
<evidence type="ECO:0000256" key="22">
    <source>
        <dbReference type="ARBA" id="ARBA00048074"/>
    </source>
</evidence>
<keyword evidence="11" id="KW-0472">Membrane</keyword>
<comment type="similarity">
    <text evidence="15">Belongs to the THEM4/THEM5 thioesterase family.</text>
</comment>
<keyword evidence="10" id="KW-0443">Lipid metabolism</keyword>
<comment type="catalytic activity">
    <reaction evidence="23">
        <text>tetradecanoyl-CoA + H2O = tetradecanoate + CoA + H(+)</text>
        <dbReference type="Rhea" id="RHEA:40119"/>
        <dbReference type="ChEBI" id="CHEBI:15377"/>
        <dbReference type="ChEBI" id="CHEBI:15378"/>
        <dbReference type="ChEBI" id="CHEBI:30807"/>
        <dbReference type="ChEBI" id="CHEBI:57287"/>
        <dbReference type="ChEBI" id="CHEBI:57385"/>
    </reaction>
    <physiologicalReaction direction="left-to-right" evidence="23">
        <dbReference type="Rhea" id="RHEA:40120"/>
    </physiologicalReaction>
</comment>
<sequence length="163" mass="17512">MALLQLPHTAGCLVCGRDNPHGLRLDLHVDPDTGAVHLEFTPRPEHIGFQGVVHGGVLATVVDEAMVWAATWAGRRFCVCAELTTRFQREATVGAPLRVEARVESSRPRLLTTSATVVGAAGQVVASGTAKYMPVPPNRNRAFLQTLVPDPATRRSAAYLLNP</sequence>
<proteinExistence type="inferred from homology"/>
<evidence type="ECO:0000256" key="13">
    <source>
        <dbReference type="ARBA" id="ARBA00035852"/>
    </source>
</evidence>
<evidence type="ECO:0000256" key="21">
    <source>
        <dbReference type="ARBA" id="ARBA00047969"/>
    </source>
</evidence>
<comment type="catalytic activity">
    <reaction evidence="22">
        <text>dodecanoyl-CoA + H2O = dodecanoate + CoA + H(+)</text>
        <dbReference type="Rhea" id="RHEA:30135"/>
        <dbReference type="ChEBI" id="CHEBI:15377"/>
        <dbReference type="ChEBI" id="CHEBI:15378"/>
        <dbReference type="ChEBI" id="CHEBI:18262"/>
        <dbReference type="ChEBI" id="CHEBI:57287"/>
        <dbReference type="ChEBI" id="CHEBI:57375"/>
    </reaction>
    <physiologicalReaction direction="left-to-right" evidence="22">
        <dbReference type="Rhea" id="RHEA:30136"/>
    </physiologicalReaction>
</comment>
<evidence type="ECO:0000256" key="3">
    <source>
        <dbReference type="ARBA" id="ARBA00004632"/>
    </source>
</evidence>
<evidence type="ECO:0000256" key="2">
    <source>
        <dbReference type="ARBA" id="ARBA00004496"/>
    </source>
</evidence>
<comment type="subcellular location">
    <subcellularLocation>
        <location evidence="3">Cell projection</location>
        <location evidence="3">Ruffle membrane</location>
    </subcellularLocation>
    <subcellularLocation>
        <location evidence="2">Cytoplasm</location>
    </subcellularLocation>
    <subcellularLocation>
        <location evidence="1">Membrane</location>
        <topology evidence="1">Peripheral membrane protein</topology>
    </subcellularLocation>
</comment>
<organism evidence="25">
    <name type="scientific">uncultured Phycisphaerae bacterium</name>
    <dbReference type="NCBI Taxonomy" id="904963"/>
    <lineage>
        <taxon>Bacteria</taxon>
        <taxon>Pseudomonadati</taxon>
        <taxon>Planctomycetota</taxon>
        <taxon>Phycisphaerae</taxon>
        <taxon>environmental samples</taxon>
    </lineage>
</organism>
<evidence type="ECO:0000256" key="6">
    <source>
        <dbReference type="ARBA" id="ARBA00022703"/>
    </source>
</evidence>
<dbReference type="PANTHER" id="PTHR12418">
    <property type="entry name" value="ACYL-COENZYME A THIOESTERASE THEM4"/>
    <property type="match status" value="1"/>
</dbReference>
<dbReference type="InterPro" id="IPR029069">
    <property type="entry name" value="HotDog_dom_sf"/>
</dbReference>
<dbReference type="GO" id="GO:0016790">
    <property type="term" value="F:thiolester hydrolase activity"/>
    <property type="evidence" value="ECO:0007669"/>
    <property type="project" value="UniProtKB-ARBA"/>
</dbReference>
<dbReference type="EMBL" id="CADCUQ010000900">
    <property type="protein sequence ID" value="CAA9437365.1"/>
    <property type="molecule type" value="Genomic_DNA"/>
</dbReference>
<evidence type="ECO:0000256" key="14">
    <source>
        <dbReference type="ARBA" id="ARBA00037002"/>
    </source>
</evidence>
<reference evidence="25" key="1">
    <citation type="submission" date="2020-02" db="EMBL/GenBank/DDBJ databases">
        <authorList>
            <person name="Meier V. D."/>
        </authorList>
    </citation>
    <scope>NUCLEOTIDE SEQUENCE</scope>
    <source>
        <strain evidence="25">AVDCRST_MAG64</strain>
    </source>
</reference>
<evidence type="ECO:0000256" key="4">
    <source>
        <dbReference type="ARBA" id="ARBA00022475"/>
    </source>
</evidence>
<dbReference type="GO" id="GO:0016020">
    <property type="term" value="C:membrane"/>
    <property type="evidence" value="ECO:0007669"/>
    <property type="project" value="UniProtKB-SubCell"/>
</dbReference>
<gene>
    <name evidence="25" type="ORF">AVDCRST_MAG64-3898</name>
</gene>
<evidence type="ECO:0000256" key="16">
    <source>
        <dbReference type="ARBA" id="ARBA00038848"/>
    </source>
</evidence>